<organism evidence="3 4">
    <name type="scientific">Rudaeicoccus suwonensis</name>
    <dbReference type="NCBI Taxonomy" id="657409"/>
    <lineage>
        <taxon>Bacteria</taxon>
        <taxon>Bacillati</taxon>
        <taxon>Actinomycetota</taxon>
        <taxon>Actinomycetes</taxon>
        <taxon>Micrococcales</taxon>
        <taxon>Dermacoccaceae</taxon>
        <taxon>Rudaeicoccus</taxon>
    </lineage>
</organism>
<evidence type="ECO:0000256" key="2">
    <source>
        <dbReference type="SAM" id="Phobius"/>
    </source>
</evidence>
<dbReference type="InterPro" id="IPR021741">
    <property type="entry name" value="DUF3311"/>
</dbReference>
<evidence type="ECO:0000313" key="4">
    <source>
        <dbReference type="Proteomes" id="UP000318297"/>
    </source>
</evidence>
<dbReference type="AlphaFoldDB" id="A0A561E1J7"/>
<keyword evidence="2" id="KW-1133">Transmembrane helix</keyword>
<protein>
    <submittedName>
        <fullName evidence="3">Uncharacterized protein DUF3311</fullName>
    </submittedName>
</protein>
<dbReference type="OrthoDB" id="123261at2"/>
<dbReference type="RefSeq" id="WP_145230127.1">
    <property type="nucleotide sequence ID" value="NZ_VIVQ01000003.1"/>
</dbReference>
<dbReference type="Proteomes" id="UP000318297">
    <property type="component" value="Unassembled WGS sequence"/>
</dbReference>
<feature type="region of interest" description="Disordered" evidence="1">
    <location>
        <begin position="82"/>
        <end position="119"/>
    </location>
</feature>
<reference evidence="3 4" key="1">
    <citation type="submission" date="2019-06" db="EMBL/GenBank/DDBJ databases">
        <title>Sequencing the genomes of 1000 actinobacteria strains.</title>
        <authorList>
            <person name="Klenk H.-P."/>
        </authorList>
    </citation>
    <scope>NUCLEOTIDE SEQUENCE [LARGE SCALE GENOMIC DNA]</scope>
    <source>
        <strain evidence="3 4">DSM 19560</strain>
    </source>
</reference>
<feature type="transmembrane region" description="Helical" evidence="2">
    <location>
        <begin position="49"/>
        <end position="72"/>
    </location>
</feature>
<feature type="transmembrane region" description="Helical" evidence="2">
    <location>
        <begin position="12"/>
        <end position="37"/>
    </location>
</feature>
<sequence length="119" mass="12557">MAFDNPDKAPPANTGLLIAAGILLVIPMAALVPVGLYSKIDPKLGAFPFFVWYQMLWVFLCAGCTSLAYVIVKKARPHVALPAEPEGRHSADHGVAVAEKTASPDPADATDLGKDGDRS</sequence>
<gene>
    <name evidence="3" type="ORF">BKA23_3164</name>
</gene>
<evidence type="ECO:0000313" key="3">
    <source>
        <dbReference type="EMBL" id="TWE09461.1"/>
    </source>
</evidence>
<accession>A0A561E1J7</accession>
<comment type="caution">
    <text evidence="3">The sequence shown here is derived from an EMBL/GenBank/DDBJ whole genome shotgun (WGS) entry which is preliminary data.</text>
</comment>
<keyword evidence="4" id="KW-1185">Reference proteome</keyword>
<keyword evidence="2" id="KW-0472">Membrane</keyword>
<name>A0A561E1J7_9MICO</name>
<evidence type="ECO:0000256" key="1">
    <source>
        <dbReference type="SAM" id="MobiDB-lite"/>
    </source>
</evidence>
<keyword evidence="2" id="KW-0812">Transmembrane</keyword>
<dbReference type="Pfam" id="PF11755">
    <property type="entry name" value="DUF3311"/>
    <property type="match status" value="1"/>
</dbReference>
<dbReference type="EMBL" id="VIVQ01000003">
    <property type="protein sequence ID" value="TWE09461.1"/>
    <property type="molecule type" value="Genomic_DNA"/>
</dbReference>
<proteinExistence type="predicted"/>